<reference evidence="1" key="1">
    <citation type="journal article" date="2022" name="bioRxiv">
        <title>Genomics of Preaxostyla Flagellates Illuminates Evolutionary Transitions and the Path Towards Mitochondrial Loss.</title>
        <authorList>
            <person name="Novak L.V.F."/>
            <person name="Treitli S.C."/>
            <person name="Pyrih J."/>
            <person name="Halakuc P."/>
            <person name="Pipaliya S.V."/>
            <person name="Vacek V."/>
            <person name="Brzon O."/>
            <person name="Soukal P."/>
            <person name="Eme L."/>
            <person name="Dacks J.B."/>
            <person name="Karnkowska A."/>
            <person name="Elias M."/>
            <person name="Hampl V."/>
        </authorList>
    </citation>
    <scope>NUCLEOTIDE SEQUENCE</scope>
    <source>
        <strain evidence="1">RCP-MX</strain>
    </source>
</reference>
<keyword evidence="2" id="KW-1185">Reference proteome</keyword>
<sequence length="379" mass="42319">MNRLTDGVVGMIPNLFPHLQSLVANQAISRPAPPMDAALRRLAGEGIRMRLHRLEFCCCNRCELSAGALAAICRHHPLRVLKVGGKIEGADVVTLPATLRKLSTMFSDLLEQQPTRPDPTRPGGRLNTSLRRLTLTGCPPIKPPGHPFSLGPLLDRVRFGGLARLRIDPPGGGSCLDTEHWGVGFPKIASLTVRFVKKEWGHTLCDRIAQLPNLRTLRLESCHGITSASLQTLAASCPMLRSFHLTRCGLLEPSHVAGDHAGHMRQIRDSPFFEALMDFLRCHPDLRHITTCGVLRAVPPAVVECCAVSCPHIETVGFWPLPDAPKSTYEISRPQGEVSKEVIERWLARMPTLRRCYWPTVMDAWWYRAEMQRWSRSKR</sequence>
<dbReference type="Gene3D" id="3.80.10.10">
    <property type="entry name" value="Ribonuclease Inhibitor"/>
    <property type="match status" value="1"/>
</dbReference>
<accession>A0ABQ8UIR9</accession>
<proteinExistence type="predicted"/>
<dbReference type="Proteomes" id="UP001141327">
    <property type="component" value="Unassembled WGS sequence"/>
</dbReference>
<dbReference type="EMBL" id="JAPMOS010000031">
    <property type="protein sequence ID" value="KAJ4458317.1"/>
    <property type="molecule type" value="Genomic_DNA"/>
</dbReference>
<gene>
    <name evidence="1" type="ORF">PAPYR_6001</name>
</gene>
<organism evidence="1 2">
    <name type="scientific">Paratrimastix pyriformis</name>
    <dbReference type="NCBI Taxonomy" id="342808"/>
    <lineage>
        <taxon>Eukaryota</taxon>
        <taxon>Metamonada</taxon>
        <taxon>Preaxostyla</taxon>
        <taxon>Paratrimastigidae</taxon>
        <taxon>Paratrimastix</taxon>
    </lineage>
</organism>
<dbReference type="PANTHER" id="PTHR13318">
    <property type="entry name" value="PARTNER OF PAIRED, ISOFORM B-RELATED"/>
    <property type="match status" value="1"/>
</dbReference>
<dbReference type="SUPFAM" id="SSF52047">
    <property type="entry name" value="RNI-like"/>
    <property type="match status" value="1"/>
</dbReference>
<protein>
    <submittedName>
        <fullName evidence="1">Uncharacterized protein</fullName>
    </submittedName>
</protein>
<evidence type="ECO:0000313" key="2">
    <source>
        <dbReference type="Proteomes" id="UP001141327"/>
    </source>
</evidence>
<evidence type="ECO:0000313" key="1">
    <source>
        <dbReference type="EMBL" id="KAJ4458317.1"/>
    </source>
</evidence>
<dbReference type="InterPro" id="IPR006553">
    <property type="entry name" value="Leu-rich_rpt_Cys-con_subtyp"/>
</dbReference>
<name>A0ABQ8UIR9_9EUKA</name>
<dbReference type="SMART" id="SM00367">
    <property type="entry name" value="LRR_CC"/>
    <property type="match status" value="2"/>
</dbReference>
<dbReference type="InterPro" id="IPR032675">
    <property type="entry name" value="LRR_dom_sf"/>
</dbReference>
<comment type="caution">
    <text evidence="1">The sequence shown here is derived from an EMBL/GenBank/DDBJ whole genome shotgun (WGS) entry which is preliminary data.</text>
</comment>